<proteinExistence type="predicted"/>
<accession>A0A9W4SJN3</accession>
<feature type="domain" description="CCHC-type" evidence="3">
    <location>
        <begin position="3"/>
        <end position="17"/>
    </location>
</feature>
<reference evidence="4" key="1">
    <citation type="submission" date="2022-08" db="EMBL/GenBank/DDBJ databases">
        <authorList>
            <person name="Kallberg Y."/>
            <person name="Tangrot J."/>
            <person name="Rosling A."/>
        </authorList>
    </citation>
    <scope>NUCLEOTIDE SEQUENCE</scope>
    <source>
        <strain evidence="4">Wild A</strain>
    </source>
</reference>
<keyword evidence="1" id="KW-0862">Zinc</keyword>
<feature type="region of interest" description="Disordered" evidence="2">
    <location>
        <begin position="316"/>
        <end position="373"/>
    </location>
</feature>
<keyword evidence="1" id="KW-0479">Metal-binding</keyword>
<dbReference type="InterPro" id="IPR001878">
    <property type="entry name" value="Znf_CCHC"/>
</dbReference>
<organism evidence="4 5">
    <name type="scientific">Funneliformis geosporum</name>
    <dbReference type="NCBI Taxonomy" id="1117311"/>
    <lineage>
        <taxon>Eukaryota</taxon>
        <taxon>Fungi</taxon>
        <taxon>Fungi incertae sedis</taxon>
        <taxon>Mucoromycota</taxon>
        <taxon>Glomeromycotina</taxon>
        <taxon>Glomeromycetes</taxon>
        <taxon>Glomerales</taxon>
        <taxon>Glomeraceae</taxon>
        <taxon>Funneliformis</taxon>
    </lineage>
</organism>
<keyword evidence="5" id="KW-1185">Reference proteome</keyword>
<evidence type="ECO:0000313" key="5">
    <source>
        <dbReference type="Proteomes" id="UP001153678"/>
    </source>
</evidence>
<evidence type="ECO:0000313" key="4">
    <source>
        <dbReference type="EMBL" id="CAI2171016.1"/>
    </source>
</evidence>
<dbReference type="Proteomes" id="UP001153678">
    <property type="component" value="Unassembled WGS sequence"/>
</dbReference>
<dbReference type="OrthoDB" id="2420801at2759"/>
<name>A0A9W4SJN3_9GLOM</name>
<comment type="caution">
    <text evidence="4">The sequence shown here is derived from an EMBL/GenBank/DDBJ whole genome shotgun (WGS) entry which is preliminary data.</text>
</comment>
<dbReference type="GO" id="GO:0008270">
    <property type="term" value="F:zinc ion binding"/>
    <property type="evidence" value="ECO:0007669"/>
    <property type="project" value="UniProtKB-KW"/>
</dbReference>
<feature type="compositionally biased region" description="Polar residues" evidence="2">
    <location>
        <begin position="316"/>
        <end position="326"/>
    </location>
</feature>
<evidence type="ECO:0000256" key="1">
    <source>
        <dbReference type="PROSITE-ProRule" id="PRU00047"/>
    </source>
</evidence>
<dbReference type="GO" id="GO:0003676">
    <property type="term" value="F:nucleic acid binding"/>
    <property type="evidence" value="ECO:0007669"/>
    <property type="project" value="InterPro"/>
</dbReference>
<gene>
    <name evidence="4" type="ORF">FWILDA_LOCUS4872</name>
</gene>
<sequence>MECHHCGLPGHKKYDCPHSNCRCRWGEKLPARRPPISHRGSLELQGQHNAVNTQRNHGSTGKYIQKLEEMYNYEGIRAYLIVLCFFTSLEINGGHLSLPQQYPHNVNGVRFSHVQQGSMHLQQNIAGNVQQHIPGNLQQHVNGNVQQHVTGTLNNASIPLFGQQSNGNSAAAALLDPTLGPLLQSALEAWPLLQHFPQQQQTTQQINNTNLFGSQASNQQAQTFLLQQNAPNLGYVQNTQQAAAQYLQAQLQQLLNASINNVNVNNAVSQAVSTIGSQVPITMTSVQPFVQQIPDVVMSDVVMSRQSTEDINVSSPSLIVPTTTSDPPIKEEVVSDNQEPLERQEMTERIEMPQQEKEEATEQQERRPGETNAEIITKLKALRDKIKNGLHPKIKPPRWVPCNQQENGGQNLLGLSMRERSPAMTGIEHCPNSSIFYRSRRSRSPFNAYKYEKEGTNSDYRRYRNRSRSASPRRNVRNNYVLTGSVSPNRFRTRSITEYDERYYARNPGQEFRDKYPPPMAMYEELRHGRHNERYERPFGRSRSPIGYPGNRRPNNIWHGEPYERERPGHEFHYEFARRRQTSRW</sequence>
<feature type="compositionally biased region" description="Basic and acidic residues" evidence="2">
    <location>
        <begin position="340"/>
        <end position="369"/>
    </location>
</feature>
<dbReference type="AlphaFoldDB" id="A0A9W4SJN3"/>
<dbReference type="PROSITE" id="PS50158">
    <property type="entry name" value="ZF_CCHC"/>
    <property type="match status" value="1"/>
</dbReference>
<evidence type="ECO:0000259" key="3">
    <source>
        <dbReference type="PROSITE" id="PS50158"/>
    </source>
</evidence>
<keyword evidence="1" id="KW-0863">Zinc-finger</keyword>
<protein>
    <submittedName>
        <fullName evidence="4">19253_t:CDS:1</fullName>
    </submittedName>
</protein>
<evidence type="ECO:0000256" key="2">
    <source>
        <dbReference type="SAM" id="MobiDB-lite"/>
    </source>
</evidence>
<dbReference type="EMBL" id="CAMKVN010000771">
    <property type="protein sequence ID" value="CAI2171016.1"/>
    <property type="molecule type" value="Genomic_DNA"/>
</dbReference>